<keyword evidence="1" id="KW-0812">Transmembrane</keyword>
<proteinExistence type="predicted"/>
<gene>
    <name evidence="2" type="ORF">ASPZODRAFT_1187691</name>
</gene>
<dbReference type="RefSeq" id="XP_022577771.1">
    <property type="nucleotide sequence ID" value="XM_022721205.1"/>
</dbReference>
<evidence type="ECO:0000256" key="1">
    <source>
        <dbReference type="SAM" id="Phobius"/>
    </source>
</evidence>
<feature type="transmembrane region" description="Helical" evidence="1">
    <location>
        <begin position="28"/>
        <end position="46"/>
    </location>
</feature>
<evidence type="ECO:0000313" key="3">
    <source>
        <dbReference type="Proteomes" id="UP000184188"/>
    </source>
</evidence>
<sequence length="99" mass="11252">MTTFLISLQMGLHAPAHGHSEGRMALSVVFFFSLGFLWSSWALFPIRNEDQPFYQTIRMAPEPRKMPSGLMNSRIPPAVFISWGQAYTTPGMIVRELLH</sequence>
<dbReference type="Proteomes" id="UP000184188">
    <property type="component" value="Unassembled WGS sequence"/>
</dbReference>
<organism evidence="2 3">
    <name type="scientific">Penicilliopsis zonata CBS 506.65</name>
    <dbReference type="NCBI Taxonomy" id="1073090"/>
    <lineage>
        <taxon>Eukaryota</taxon>
        <taxon>Fungi</taxon>
        <taxon>Dikarya</taxon>
        <taxon>Ascomycota</taxon>
        <taxon>Pezizomycotina</taxon>
        <taxon>Eurotiomycetes</taxon>
        <taxon>Eurotiomycetidae</taxon>
        <taxon>Eurotiales</taxon>
        <taxon>Aspergillaceae</taxon>
        <taxon>Penicilliopsis</taxon>
    </lineage>
</organism>
<keyword evidence="3" id="KW-1185">Reference proteome</keyword>
<dbReference type="EMBL" id="KV878353">
    <property type="protein sequence ID" value="OJJ43261.1"/>
    <property type="molecule type" value="Genomic_DNA"/>
</dbReference>
<name>A0A1L9S7Z1_9EURO</name>
<dbReference type="AlphaFoldDB" id="A0A1L9S7Z1"/>
<keyword evidence="1" id="KW-1133">Transmembrane helix</keyword>
<accession>A0A1L9S7Z1</accession>
<dbReference type="VEuPathDB" id="FungiDB:ASPZODRAFT_1187691"/>
<evidence type="ECO:0000313" key="2">
    <source>
        <dbReference type="EMBL" id="OJJ43261.1"/>
    </source>
</evidence>
<dbReference type="GeneID" id="34607670"/>
<reference evidence="3" key="1">
    <citation type="journal article" date="2017" name="Genome Biol.">
        <title>Comparative genomics reveals high biological diversity and specific adaptations in the industrially and medically important fungal genus Aspergillus.</title>
        <authorList>
            <person name="de Vries R.P."/>
            <person name="Riley R."/>
            <person name="Wiebenga A."/>
            <person name="Aguilar-Osorio G."/>
            <person name="Amillis S."/>
            <person name="Uchima C.A."/>
            <person name="Anderluh G."/>
            <person name="Asadollahi M."/>
            <person name="Askin M."/>
            <person name="Barry K."/>
            <person name="Battaglia E."/>
            <person name="Bayram O."/>
            <person name="Benocci T."/>
            <person name="Braus-Stromeyer S.A."/>
            <person name="Caldana C."/>
            <person name="Canovas D."/>
            <person name="Cerqueira G.C."/>
            <person name="Chen F."/>
            <person name="Chen W."/>
            <person name="Choi C."/>
            <person name="Clum A."/>
            <person name="Dos Santos R.A."/>
            <person name="Damasio A.R."/>
            <person name="Diallinas G."/>
            <person name="Emri T."/>
            <person name="Fekete E."/>
            <person name="Flipphi M."/>
            <person name="Freyberg S."/>
            <person name="Gallo A."/>
            <person name="Gournas C."/>
            <person name="Habgood R."/>
            <person name="Hainaut M."/>
            <person name="Harispe M.L."/>
            <person name="Henrissat B."/>
            <person name="Hilden K.S."/>
            <person name="Hope R."/>
            <person name="Hossain A."/>
            <person name="Karabika E."/>
            <person name="Karaffa L."/>
            <person name="Karanyi Z."/>
            <person name="Krasevec N."/>
            <person name="Kuo A."/>
            <person name="Kusch H."/>
            <person name="LaButti K."/>
            <person name="Lagendijk E.L."/>
            <person name="Lapidus A."/>
            <person name="Levasseur A."/>
            <person name="Lindquist E."/>
            <person name="Lipzen A."/>
            <person name="Logrieco A.F."/>
            <person name="MacCabe A."/>
            <person name="Maekelae M.R."/>
            <person name="Malavazi I."/>
            <person name="Melin P."/>
            <person name="Meyer V."/>
            <person name="Mielnichuk N."/>
            <person name="Miskei M."/>
            <person name="Molnar A.P."/>
            <person name="Mule G."/>
            <person name="Ngan C.Y."/>
            <person name="Orejas M."/>
            <person name="Orosz E."/>
            <person name="Ouedraogo J.P."/>
            <person name="Overkamp K.M."/>
            <person name="Park H.-S."/>
            <person name="Perrone G."/>
            <person name="Piumi F."/>
            <person name="Punt P.J."/>
            <person name="Ram A.F."/>
            <person name="Ramon A."/>
            <person name="Rauscher S."/>
            <person name="Record E."/>
            <person name="Riano-Pachon D.M."/>
            <person name="Robert V."/>
            <person name="Roehrig J."/>
            <person name="Ruller R."/>
            <person name="Salamov A."/>
            <person name="Salih N.S."/>
            <person name="Samson R.A."/>
            <person name="Sandor E."/>
            <person name="Sanguinetti M."/>
            <person name="Schuetze T."/>
            <person name="Sepcic K."/>
            <person name="Shelest E."/>
            <person name="Sherlock G."/>
            <person name="Sophianopoulou V."/>
            <person name="Squina F.M."/>
            <person name="Sun H."/>
            <person name="Susca A."/>
            <person name="Todd R.B."/>
            <person name="Tsang A."/>
            <person name="Unkles S.E."/>
            <person name="van de Wiele N."/>
            <person name="van Rossen-Uffink D."/>
            <person name="Oliveira J.V."/>
            <person name="Vesth T.C."/>
            <person name="Visser J."/>
            <person name="Yu J.-H."/>
            <person name="Zhou M."/>
            <person name="Andersen M.R."/>
            <person name="Archer D.B."/>
            <person name="Baker S.E."/>
            <person name="Benoit I."/>
            <person name="Brakhage A.A."/>
            <person name="Braus G.H."/>
            <person name="Fischer R."/>
            <person name="Frisvad J.C."/>
            <person name="Goldman G.H."/>
            <person name="Houbraken J."/>
            <person name="Oakley B."/>
            <person name="Pocsi I."/>
            <person name="Scazzocchio C."/>
            <person name="Seiboth B."/>
            <person name="vanKuyk P.A."/>
            <person name="Wortman J."/>
            <person name="Dyer P.S."/>
            <person name="Grigoriev I.V."/>
        </authorList>
    </citation>
    <scope>NUCLEOTIDE SEQUENCE [LARGE SCALE GENOMIC DNA]</scope>
    <source>
        <strain evidence="3">CBS 506.65</strain>
    </source>
</reference>
<keyword evidence="1" id="KW-0472">Membrane</keyword>
<protein>
    <submittedName>
        <fullName evidence="2">Uncharacterized protein</fullName>
    </submittedName>
</protein>